<gene>
    <name evidence="2" type="primary">yedI</name>
    <name evidence="2" type="ORF">NCTC11532_00661</name>
</gene>
<keyword evidence="1" id="KW-1133">Transmembrane helix</keyword>
<feature type="transmembrane region" description="Helical" evidence="1">
    <location>
        <begin position="71"/>
        <end position="100"/>
    </location>
</feature>
<feature type="transmembrane region" description="Helical" evidence="1">
    <location>
        <begin position="210"/>
        <end position="239"/>
    </location>
</feature>
<dbReference type="GO" id="GO:0005886">
    <property type="term" value="C:plasma membrane"/>
    <property type="evidence" value="ECO:0007669"/>
    <property type="project" value="TreeGrafter"/>
</dbReference>
<keyword evidence="1" id="KW-0472">Membrane</keyword>
<keyword evidence="3" id="KW-1185">Reference proteome</keyword>
<accession>A0A378LNK2</accession>
<evidence type="ECO:0000313" key="3">
    <source>
        <dbReference type="Proteomes" id="UP000255297"/>
    </source>
</evidence>
<sequence>MAGTSLFALIDDIASALDDISIMTKVATKKTAGVLGDDLALNAQQIIGIHAERELPVIWAVSKGSAINKIILIPLALLISFFMPILVNILLMIGGLYLCYEGFEKIINNFHKNKGHGGDKINLEILDRGLFEKEKIKGAVRTDFVLSAEIIVITLSTVATASLFNQVIVLVLISLIMTIGVYGLVAFIVKLDDFGLILLKKRNPFKKIGLLLTGVAPILMKTLSIIGTIAMFLVGGSIINHGIPLLHHKLEKLTFFMSLSMNFIIGFLSGAVVTILILLVKKMISKFKPKTQAR</sequence>
<dbReference type="RefSeq" id="WP_031563850.1">
    <property type="nucleotide sequence ID" value="NZ_CAAAIS010000002.1"/>
</dbReference>
<feature type="transmembrane region" description="Helical" evidence="1">
    <location>
        <begin position="259"/>
        <end position="280"/>
    </location>
</feature>
<evidence type="ECO:0000313" key="2">
    <source>
        <dbReference type="EMBL" id="STY28486.1"/>
    </source>
</evidence>
<dbReference type="AlphaFoldDB" id="A0A378LNK2"/>
<dbReference type="STRING" id="1122170.GCA_000701265_02823"/>
<name>A0A378LNK2_9GAMM</name>
<dbReference type="PIRSF" id="PIRSF016660">
    <property type="entry name" value="YedI"/>
    <property type="match status" value="1"/>
</dbReference>
<dbReference type="EMBL" id="UGPB01000001">
    <property type="protein sequence ID" value="STY28486.1"/>
    <property type="molecule type" value="Genomic_DNA"/>
</dbReference>
<dbReference type="InterPro" id="IPR008526">
    <property type="entry name" value="YedI"/>
</dbReference>
<dbReference type="PANTHER" id="PTHR30503:SF3">
    <property type="entry name" value="INNER MEMBRANE PROTEIN YEDI"/>
    <property type="match status" value="1"/>
</dbReference>
<organism evidence="2 3">
    <name type="scientific">Legionella wadsworthii</name>
    <dbReference type="NCBI Taxonomy" id="28088"/>
    <lineage>
        <taxon>Bacteria</taxon>
        <taxon>Pseudomonadati</taxon>
        <taxon>Pseudomonadota</taxon>
        <taxon>Gammaproteobacteria</taxon>
        <taxon>Legionellales</taxon>
        <taxon>Legionellaceae</taxon>
        <taxon>Legionella</taxon>
    </lineage>
</organism>
<feature type="transmembrane region" description="Helical" evidence="1">
    <location>
        <begin position="144"/>
        <end position="161"/>
    </location>
</feature>
<evidence type="ECO:0000256" key="1">
    <source>
        <dbReference type="SAM" id="Phobius"/>
    </source>
</evidence>
<dbReference type="Pfam" id="PF05661">
    <property type="entry name" value="DUF808"/>
    <property type="match status" value="1"/>
</dbReference>
<protein>
    <submittedName>
        <fullName evidence="2">Inner membrane protein yedI</fullName>
    </submittedName>
</protein>
<dbReference type="OrthoDB" id="9814178at2"/>
<reference evidence="2 3" key="1">
    <citation type="submission" date="2018-06" db="EMBL/GenBank/DDBJ databases">
        <authorList>
            <consortium name="Pathogen Informatics"/>
            <person name="Doyle S."/>
        </authorList>
    </citation>
    <scope>NUCLEOTIDE SEQUENCE [LARGE SCALE GENOMIC DNA]</scope>
    <source>
        <strain evidence="2 3">NCTC11532</strain>
    </source>
</reference>
<feature type="transmembrane region" description="Helical" evidence="1">
    <location>
        <begin position="167"/>
        <end position="189"/>
    </location>
</feature>
<dbReference type="Proteomes" id="UP000255297">
    <property type="component" value="Unassembled WGS sequence"/>
</dbReference>
<dbReference type="PANTHER" id="PTHR30503">
    <property type="entry name" value="INNER MEMBRANE PROTEIN YEDI"/>
    <property type="match status" value="1"/>
</dbReference>
<proteinExistence type="predicted"/>
<keyword evidence="1" id="KW-0812">Transmembrane</keyword>